<gene>
    <name evidence="1" type="ORF">HPLM_LOCUS20852</name>
</gene>
<dbReference type="Proteomes" id="UP000268014">
    <property type="component" value="Unassembled WGS sequence"/>
</dbReference>
<reference evidence="1 2" key="2">
    <citation type="submission" date="2018-11" db="EMBL/GenBank/DDBJ databases">
        <authorList>
            <consortium name="Pathogen Informatics"/>
        </authorList>
    </citation>
    <scope>NUCLEOTIDE SEQUENCE [LARGE SCALE GENOMIC DNA]</scope>
    <source>
        <strain evidence="1 2">MHpl1</strain>
    </source>
</reference>
<evidence type="ECO:0000313" key="3">
    <source>
        <dbReference type="WBParaSite" id="HPLM_0002086001-mRNA-1"/>
    </source>
</evidence>
<accession>A0A0N4X918</accession>
<dbReference type="EMBL" id="UZAF01022643">
    <property type="protein sequence ID" value="VDO86356.1"/>
    <property type="molecule type" value="Genomic_DNA"/>
</dbReference>
<keyword evidence="2" id="KW-1185">Reference proteome</keyword>
<name>A0A0N4X918_HAEPC</name>
<dbReference type="OrthoDB" id="5874861at2759"/>
<dbReference type="AlphaFoldDB" id="A0A0N4X918"/>
<evidence type="ECO:0000313" key="2">
    <source>
        <dbReference type="Proteomes" id="UP000268014"/>
    </source>
</evidence>
<dbReference type="WBParaSite" id="HPLM_0002086001-mRNA-1">
    <property type="protein sequence ID" value="HPLM_0002086001-mRNA-1"/>
    <property type="gene ID" value="HPLM_0002086001"/>
</dbReference>
<organism evidence="3">
    <name type="scientific">Haemonchus placei</name>
    <name type="common">Barber's pole worm</name>
    <dbReference type="NCBI Taxonomy" id="6290"/>
    <lineage>
        <taxon>Eukaryota</taxon>
        <taxon>Metazoa</taxon>
        <taxon>Ecdysozoa</taxon>
        <taxon>Nematoda</taxon>
        <taxon>Chromadorea</taxon>
        <taxon>Rhabditida</taxon>
        <taxon>Rhabditina</taxon>
        <taxon>Rhabditomorpha</taxon>
        <taxon>Strongyloidea</taxon>
        <taxon>Trichostrongylidae</taxon>
        <taxon>Haemonchus</taxon>
    </lineage>
</organism>
<reference evidence="3" key="1">
    <citation type="submission" date="2017-02" db="UniProtKB">
        <authorList>
            <consortium name="WormBaseParasite"/>
        </authorList>
    </citation>
    <scope>IDENTIFICATION</scope>
</reference>
<evidence type="ECO:0000313" key="1">
    <source>
        <dbReference type="EMBL" id="VDO86356.1"/>
    </source>
</evidence>
<sequence length="159" mass="18038">MPNSLVRGNAEYKDRRILEGLCDVDANGTARIAIVNTSSEPMVIKKWQRIGEWESAYRDDMHFKDAPTDMLCNQGKPMSEKERLDKLFSLVVGNRDGRTPSPELRDIITEKNQVFAVEDSELTQTTPVAHDIDTRDTKPIRQKTRPVPALVPATNLKKF</sequence>
<proteinExistence type="predicted"/>
<protein>
    <submittedName>
        <fullName evidence="3">MSP domain-containing protein</fullName>
    </submittedName>
</protein>